<gene>
    <name evidence="1" type="ORF">OCOJLMKI_4063</name>
</gene>
<sequence length="85" mass="9357">MSDPTQEPADSEQISEGLRVAVDLNRCQAYAQCCYAAPEHFVLQGREALFYHPAPPLSARDAVERARLACPVQAIRVEVVTDRSA</sequence>
<dbReference type="EMBL" id="BPQP01000071">
    <property type="protein sequence ID" value="GJD96837.1"/>
    <property type="molecule type" value="Genomic_DNA"/>
</dbReference>
<evidence type="ECO:0000313" key="2">
    <source>
        <dbReference type="Proteomes" id="UP001055125"/>
    </source>
</evidence>
<proteinExistence type="predicted"/>
<keyword evidence="2" id="KW-1185">Reference proteome</keyword>
<comment type="caution">
    <text evidence="1">The sequence shown here is derived from an EMBL/GenBank/DDBJ whole genome shotgun (WGS) entry which is preliminary data.</text>
</comment>
<dbReference type="Gene3D" id="3.30.70.20">
    <property type="match status" value="1"/>
</dbReference>
<dbReference type="SUPFAM" id="SSF54862">
    <property type="entry name" value="4Fe-4S ferredoxins"/>
    <property type="match status" value="1"/>
</dbReference>
<evidence type="ECO:0008006" key="3">
    <source>
        <dbReference type="Google" id="ProtNLM"/>
    </source>
</evidence>
<organism evidence="1 2">
    <name type="scientific">Methylobacterium iners</name>
    <dbReference type="NCBI Taxonomy" id="418707"/>
    <lineage>
        <taxon>Bacteria</taxon>
        <taxon>Pseudomonadati</taxon>
        <taxon>Pseudomonadota</taxon>
        <taxon>Alphaproteobacteria</taxon>
        <taxon>Hyphomicrobiales</taxon>
        <taxon>Methylobacteriaceae</taxon>
        <taxon>Methylobacterium</taxon>
    </lineage>
</organism>
<dbReference type="Proteomes" id="UP001055125">
    <property type="component" value="Unassembled WGS sequence"/>
</dbReference>
<name>A0ABQ4S507_9HYPH</name>
<reference evidence="1" key="1">
    <citation type="journal article" date="2021" name="Front. Microbiol.">
        <title>Comprehensive Comparative Genomics and Phenotyping of Methylobacterium Species.</title>
        <authorList>
            <person name="Alessa O."/>
            <person name="Ogura Y."/>
            <person name="Fujitani Y."/>
            <person name="Takami H."/>
            <person name="Hayashi T."/>
            <person name="Sahin N."/>
            <person name="Tani A."/>
        </authorList>
    </citation>
    <scope>NUCLEOTIDE SEQUENCE</scope>
    <source>
        <strain evidence="1">DSM 19015</strain>
    </source>
</reference>
<dbReference type="Pfam" id="PF13370">
    <property type="entry name" value="Fer4_13"/>
    <property type="match status" value="1"/>
</dbReference>
<accession>A0ABQ4S507</accession>
<reference evidence="1" key="2">
    <citation type="submission" date="2021-08" db="EMBL/GenBank/DDBJ databases">
        <authorList>
            <person name="Tani A."/>
            <person name="Ola A."/>
            <person name="Ogura Y."/>
            <person name="Katsura K."/>
            <person name="Hayashi T."/>
        </authorList>
    </citation>
    <scope>NUCLEOTIDE SEQUENCE</scope>
    <source>
        <strain evidence="1">DSM 19015</strain>
    </source>
</reference>
<evidence type="ECO:0000313" key="1">
    <source>
        <dbReference type="EMBL" id="GJD96837.1"/>
    </source>
</evidence>
<dbReference type="RefSeq" id="WP_238245930.1">
    <property type="nucleotide sequence ID" value="NZ_BPQP01000071.1"/>
</dbReference>
<protein>
    <recommendedName>
        <fullName evidence="3">Ferredoxin</fullName>
    </recommendedName>
</protein>